<evidence type="ECO:0000313" key="3">
    <source>
        <dbReference type="EMBL" id="MDW5593851.1"/>
    </source>
</evidence>
<evidence type="ECO:0000259" key="2">
    <source>
        <dbReference type="Pfam" id="PF08327"/>
    </source>
</evidence>
<sequence>MSSRSVTHTTFTIERRYAAPPARVFAAWADPPTKRRWFAMPESWVGKHHELDFRVGGRELNRGGPPGGTVHTMDARFHEIVKGERIVYAYDLLLDETLISVSLATIELRADGDGTVMVFTEQGAFLDGHEQPATREHGTGLLLDALGAFVDGAAVEA</sequence>
<dbReference type="Gene3D" id="3.30.530.20">
    <property type="match status" value="1"/>
</dbReference>
<dbReference type="RefSeq" id="WP_318596110.1">
    <property type="nucleotide sequence ID" value="NZ_JAWSTH010000009.1"/>
</dbReference>
<dbReference type="Proteomes" id="UP001284601">
    <property type="component" value="Unassembled WGS sequence"/>
</dbReference>
<gene>
    <name evidence="3" type="ORF">R7226_05870</name>
</gene>
<comment type="caution">
    <text evidence="3">The sequence shown here is derived from an EMBL/GenBank/DDBJ whole genome shotgun (WGS) entry which is preliminary data.</text>
</comment>
<keyword evidence="4" id="KW-1185">Reference proteome</keyword>
<comment type="similarity">
    <text evidence="1">Belongs to the AHA1 family.</text>
</comment>
<dbReference type="Pfam" id="PF08327">
    <property type="entry name" value="AHSA1"/>
    <property type="match status" value="1"/>
</dbReference>
<proteinExistence type="inferred from homology"/>
<reference evidence="4" key="1">
    <citation type="submission" date="2023-07" db="EMBL/GenBank/DDBJ databases">
        <title>Conexibacter stalactiti sp. nov., isolated from stalactites in a lava cave and emended description of the genus Conexibacter.</title>
        <authorList>
            <person name="Lee S.D."/>
        </authorList>
    </citation>
    <scope>NUCLEOTIDE SEQUENCE [LARGE SCALE GENOMIC DNA]</scope>
    <source>
        <strain evidence="4">KCTC 39840</strain>
    </source>
</reference>
<dbReference type="InterPro" id="IPR023393">
    <property type="entry name" value="START-like_dom_sf"/>
</dbReference>
<reference evidence="3 4" key="2">
    <citation type="submission" date="2023-10" db="EMBL/GenBank/DDBJ databases">
        <authorList>
            <person name="Han X.F."/>
        </authorList>
    </citation>
    <scope>NUCLEOTIDE SEQUENCE [LARGE SCALE GENOMIC DNA]</scope>
    <source>
        <strain evidence="3 4">KCTC 39840</strain>
    </source>
</reference>
<feature type="domain" description="Activator of Hsp90 ATPase homologue 1/2-like C-terminal" evidence="2">
    <location>
        <begin position="18"/>
        <end position="149"/>
    </location>
</feature>
<accession>A0ABU4HKL0</accession>
<dbReference type="CDD" id="cd08900">
    <property type="entry name" value="SRPBCC_CalC_Aha1-like_7"/>
    <property type="match status" value="1"/>
</dbReference>
<dbReference type="SUPFAM" id="SSF55961">
    <property type="entry name" value="Bet v1-like"/>
    <property type="match status" value="1"/>
</dbReference>
<name>A0ABU4HKL0_9ACTN</name>
<evidence type="ECO:0000313" key="4">
    <source>
        <dbReference type="Proteomes" id="UP001284601"/>
    </source>
</evidence>
<organism evidence="3 4">
    <name type="scientific">Conexibacter stalactiti</name>
    <dbReference type="NCBI Taxonomy" id="1940611"/>
    <lineage>
        <taxon>Bacteria</taxon>
        <taxon>Bacillati</taxon>
        <taxon>Actinomycetota</taxon>
        <taxon>Thermoleophilia</taxon>
        <taxon>Solirubrobacterales</taxon>
        <taxon>Conexibacteraceae</taxon>
        <taxon>Conexibacter</taxon>
    </lineage>
</organism>
<evidence type="ECO:0000256" key="1">
    <source>
        <dbReference type="ARBA" id="ARBA00006817"/>
    </source>
</evidence>
<dbReference type="InterPro" id="IPR013538">
    <property type="entry name" value="ASHA1/2-like_C"/>
</dbReference>
<protein>
    <submittedName>
        <fullName evidence="3">SRPBCC family protein</fullName>
    </submittedName>
</protein>
<dbReference type="EMBL" id="JAWSTH010000009">
    <property type="protein sequence ID" value="MDW5593851.1"/>
    <property type="molecule type" value="Genomic_DNA"/>
</dbReference>